<organism evidence="1 2">
    <name type="scientific">Methylosinus sporium</name>
    <dbReference type="NCBI Taxonomy" id="428"/>
    <lineage>
        <taxon>Bacteria</taxon>
        <taxon>Pseudomonadati</taxon>
        <taxon>Pseudomonadota</taxon>
        <taxon>Alphaproteobacteria</taxon>
        <taxon>Hyphomicrobiales</taxon>
        <taxon>Methylocystaceae</taxon>
        <taxon>Methylosinus</taxon>
    </lineage>
</organism>
<protein>
    <recommendedName>
        <fullName evidence="3">Peptidase A2 domain-containing protein</fullName>
    </recommendedName>
</protein>
<dbReference type="EMBL" id="PUIV01000010">
    <property type="protein sequence ID" value="PWB94245.1"/>
    <property type="molecule type" value="Genomic_DNA"/>
</dbReference>
<keyword evidence="2" id="KW-1185">Reference proteome</keyword>
<proteinExistence type="predicted"/>
<dbReference type="SUPFAM" id="SSF50630">
    <property type="entry name" value="Acid proteases"/>
    <property type="match status" value="1"/>
</dbReference>
<comment type="caution">
    <text evidence="1">The sequence shown here is derived from an EMBL/GenBank/DDBJ whole genome shotgun (WGS) entry which is preliminary data.</text>
</comment>
<gene>
    <name evidence="1" type="ORF">C5689_09030</name>
</gene>
<dbReference type="InterPro" id="IPR021109">
    <property type="entry name" value="Peptidase_aspartic_dom_sf"/>
</dbReference>
<accession>A0A2U1SRL0</accession>
<dbReference type="AlphaFoldDB" id="A0A2U1SRL0"/>
<dbReference type="Proteomes" id="UP000245137">
    <property type="component" value="Unassembled WGS sequence"/>
</dbReference>
<dbReference type="OrthoDB" id="8454571at2"/>
<dbReference type="Gene3D" id="2.40.70.10">
    <property type="entry name" value="Acid Proteases"/>
    <property type="match status" value="1"/>
</dbReference>
<name>A0A2U1SRL0_METSR</name>
<dbReference type="RefSeq" id="WP_108916942.1">
    <property type="nucleotide sequence ID" value="NZ_BGJY01000012.1"/>
</dbReference>
<evidence type="ECO:0000313" key="2">
    <source>
        <dbReference type="Proteomes" id="UP000245137"/>
    </source>
</evidence>
<sequence length="293" mass="31779">MTKILSRLPIFLFFGLIGLLPARGQERSIVPLNVIHSADGGGRAYVTMRFGNVMGPMRLDTAASTSRIKLAPWNAGFPALGASVSTSALGVASRCEDVEAANVELKAGQGNNIGRAKYRVTRCATSDGDDLLGLDFFQGARFSLDLAAGEMVFFPQGDGAGWRPFHKLWPDQKLVGLEARLGKTAAVGLFDTGAEISAVDRRFLERHKALFVLVKKKAKVSEASGKKIDAKVYKAKEIDIGAGRVLKDVVFVSYDFGPLREALGGEAPMILGFDVLSRFRWELDFGAEGPRWR</sequence>
<dbReference type="CDD" id="cd00303">
    <property type="entry name" value="retropepsin_like"/>
    <property type="match status" value="1"/>
</dbReference>
<evidence type="ECO:0008006" key="3">
    <source>
        <dbReference type="Google" id="ProtNLM"/>
    </source>
</evidence>
<evidence type="ECO:0000313" key="1">
    <source>
        <dbReference type="EMBL" id="PWB94245.1"/>
    </source>
</evidence>
<reference evidence="1 2" key="1">
    <citation type="journal article" date="2018" name="Appl. Microbiol. Biotechnol.">
        <title>Co-cultivation of the strictly anaerobic methanogen Methanosarcina barkeri with aerobic methanotrophs in an oxygen-limited membrane bioreactor.</title>
        <authorList>
            <person name="In 't Zandt M.H."/>
            <person name="van den Bosch T.J.M."/>
            <person name="Rijkers R."/>
            <person name="van Kessel M.A.H.J."/>
            <person name="Jetten M.S.M."/>
            <person name="Welte C.U."/>
        </authorList>
    </citation>
    <scope>NUCLEOTIDE SEQUENCE [LARGE SCALE GENOMIC DNA]</scope>
    <source>
        <strain evidence="1 2">DSM 17706</strain>
    </source>
</reference>